<reference evidence="2" key="1">
    <citation type="submission" date="2022-07" db="EMBL/GenBank/DDBJ databases">
        <title>Draft genome sequence of Zalerion maritima ATCC 34329, a (micro)plastics degrading marine fungus.</title>
        <authorList>
            <person name="Paco A."/>
            <person name="Goncalves M.F.M."/>
            <person name="Rocha-Santos T.A.P."/>
            <person name="Alves A."/>
        </authorList>
    </citation>
    <scope>NUCLEOTIDE SEQUENCE</scope>
    <source>
        <strain evidence="2">ATCC 34329</strain>
    </source>
</reference>
<comment type="caution">
    <text evidence="2">The sequence shown here is derived from an EMBL/GenBank/DDBJ whole genome shotgun (WGS) entry which is preliminary data.</text>
</comment>
<feature type="region of interest" description="Disordered" evidence="1">
    <location>
        <begin position="396"/>
        <end position="416"/>
    </location>
</feature>
<sequence length="577" mass="66096">MAPRLVAHRVLQTPGICSRFFSGWTFPRARRPQIPFLSQPPQMKHQVRWQTTKKSYWKSQEIRDTVYYTSYMSAFSIIGWMLYLALDQEYVERFHPSPDDWTFWTRCNYRMAAERAHPKDPNTVINWIPMLTQTLKTIDRLESPDLDGDGVVDPIPVDLPPDPSIAQRAVYPKDITAKSENWRRGYYDTLMLTAKAAEHVEGWVLDRKQRTFFSPQVVLGPSNPNPKPMPRSIYKQPLEEDCETGVLPEPSMLYEKILNTVGFTAREKVDAAMQYAAFLEYKGLPSDAMEALQRALKLTDKASSTSYKFQIPYDSDTLVIPEPATPSANHLTVLTAMATLTARNGDLEKALPILVSILRARKQLPTSRKTLHYPERMNVEKPDTLLTAQERFEKKFGPPPYPGRFPDGSSPPKRDAAERCEEAALNAYIGEIIFATGSQESGLAWTREAVDVSEEQMHNIKESPSPGVQGWIPDRKEQDDSSYRTNALKHCEECLRTGLVNWKGMVERMNQIQEEETEKKNEEQKHKWITWGARPAKVDGRWEAEIKVVEDRLKRAEKLFELTIHRPSGWLDSLIGA</sequence>
<proteinExistence type="predicted"/>
<keyword evidence="3" id="KW-1185">Reference proteome</keyword>
<dbReference type="Proteomes" id="UP001201980">
    <property type="component" value="Unassembled WGS sequence"/>
</dbReference>
<dbReference type="EMBL" id="JAKWBI020000020">
    <property type="protein sequence ID" value="KAJ2905974.1"/>
    <property type="molecule type" value="Genomic_DNA"/>
</dbReference>
<protein>
    <recommendedName>
        <fullName evidence="4">MFS maltose permease</fullName>
    </recommendedName>
</protein>
<organism evidence="2 3">
    <name type="scientific">Zalerion maritima</name>
    <dbReference type="NCBI Taxonomy" id="339359"/>
    <lineage>
        <taxon>Eukaryota</taxon>
        <taxon>Fungi</taxon>
        <taxon>Dikarya</taxon>
        <taxon>Ascomycota</taxon>
        <taxon>Pezizomycotina</taxon>
        <taxon>Sordariomycetes</taxon>
        <taxon>Lulworthiomycetidae</taxon>
        <taxon>Lulworthiales</taxon>
        <taxon>Lulworthiaceae</taxon>
        <taxon>Zalerion</taxon>
    </lineage>
</organism>
<dbReference type="AlphaFoldDB" id="A0AAD5WX28"/>
<evidence type="ECO:0000256" key="1">
    <source>
        <dbReference type="SAM" id="MobiDB-lite"/>
    </source>
</evidence>
<feature type="region of interest" description="Disordered" evidence="1">
    <location>
        <begin position="460"/>
        <end position="479"/>
    </location>
</feature>
<evidence type="ECO:0008006" key="4">
    <source>
        <dbReference type="Google" id="ProtNLM"/>
    </source>
</evidence>
<gene>
    <name evidence="2" type="ORF">MKZ38_003457</name>
</gene>
<evidence type="ECO:0000313" key="3">
    <source>
        <dbReference type="Proteomes" id="UP001201980"/>
    </source>
</evidence>
<evidence type="ECO:0000313" key="2">
    <source>
        <dbReference type="EMBL" id="KAJ2905974.1"/>
    </source>
</evidence>
<name>A0AAD5WX28_9PEZI</name>
<accession>A0AAD5WX28</accession>